<accession>A0A132PIU5</accession>
<dbReference type="Pfam" id="PF02502">
    <property type="entry name" value="LacAB_rpiB"/>
    <property type="match status" value="1"/>
</dbReference>
<sequence>MRIAIAADHNAVAMKSRLTTWLTERGHHVDDRGVHDAAETADYPPLCADIGAVVVDGSHDFGVVLGGSGCGEQIAANKIRGVRAVLCHCVFTAEIARAHNNANVLVMGAKVVAPDLAERILDVWLTTRFKGGRHQLRLDQISALETRELQQVRTSRA</sequence>
<dbReference type="InterPro" id="IPR036569">
    <property type="entry name" value="RpiB_LacA_LacB_sf"/>
</dbReference>
<name>A0A132PIU5_9MYCO</name>
<keyword evidence="4" id="KW-1185">Reference proteome</keyword>
<dbReference type="PANTHER" id="PTHR43732:SF1">
    <property type="entry name" value="RIBOSE 5-PHOSPHATE ISOMERASE"/>
    <property type="match status" value="1"/>
</dbReference>
<organism evidence="3 4">
    <name type="scientific">Mycolicibacterium wolinskyi</name>
    <dbReference type="NCBI Taxonomy" id="59750"/>
    <lineage>
        <taxon>Bacteria</taxon>
        <taxon>Bacillati</taxon>
        <taxon>Actinomycetota</taxon>
        <taxon>Actinomycetes</taxon>
        <taxon>Mycobacteriales</taxon>
        <taxon>Mycobacteriaceae</taxon>
        <taxon>Mycolicibacterium</taxon>
    </lineage>
</organism>
<dbReference type="STRING" id="59750.AWC31_04525"/>
<dbReference type="PANTHER" id="PTHR43732">
    <property type="entry name" value="RIBOSE 5-PHOSPHATE ISOMERASE-RELATED"/>
    <property type="match status" value="1"/>
</dbReference>
<dbReference type="Gene3D" id="3.40.1400.10">
    <property type="entry name" value="Sugar-phosphate isomerase, RpiB/LacA/LacB"/>
    <property type="match status" value="1"/>
</dbReference>
<dbReference type="PATRIC" id="fig|59750.3.peg.1692"/>
<proteinExistence type="inferred from homology"/>
<evidence type="ECO:0000313" key="3">
    <source>
        <dbReference type="EMBL" id="KWX22223.1"/>
    </source>
</evidence>
<reference evidence="3 4" key="1">
    <citation type="submission" date="2015-07" db="EMBL/GenBank/DDBJ databases">
        <title>A draft genome sequence of Mycobacterium wolinskyi.</title>
        <authorList>
            <person name="de Man T.J."/>
            <person name="Perry K.A."/>
            <person name="Coulliette A.D."/>
            <person name="Jensen B."/>
            <person name="Toney N.C."/>
            <person name="Limbago B.M."/>
            <person name="Noble-Wang J."/>
        </authorList>
    </citation>
    <scope>NUCLEOTIDE SEQUENCE [LARGE SCALE GENOMIC DNA]</scope>
    <source>
        <strain evidence="3 4">CDC_01</strain>
    </source>
</reference>
<dbReference type="InterPro" id="IPR051812">
    <property type="entry name" value="SPI_LacAB/RpiB"/>
</dbReference>
<dbReference type="NCBIfam" id="NF004051">
    <property type="entry name" value="PRK05571.1"/>
    <property type="match status" value="1"/>
</dbReference>
<dbReference type="AlphaFoldDB" id="A0A132PIU5"/>
<dbReference type="EMBL" id="LGTW01000015">
    <property type="protein sequence ID" value="KWX22223.1"/>
    <property type="molecule type" value="Genomic_DNA"/>
</dbReference>
<dbReference type="PIRSF" id="PIRSF005384">
    <property type="entry name" value="RpiB_LacA_B"/>
    <property type="match status" value="1"/>
</dbReference>
<dbReference type="NCBIfam" id="TIGR00689">
    <property type="entry name" value="rpiB_lacA_lacB"/>
    <property type="match status" value="1"/>
</dbReference>
<dbReference type="Proteomes" id="UP000070612">
    <property type="component" value="Unassembled WGS sequence"/>
</dbReference>
<evidence type="ECO:0000313" key="4">
    <source>
        <dbReference type="Proteomes" id="UP000070612"/>
    </source>
</evidence>
<comment type="similarity">
    <text evidence="1">Belongs to the LacAB/RpiB family.</text>
</comment>
<dbReference type="InterPro" id="IPR003500">
    <property type="entry name" value="RpiB_LacA_LacB"/>
</dbReference>
<evidence type="ECO:0000256" key="2">
    <source>
        <dbReference type="ARBA" id="ARBA00023235"/>
    </source>
</evidence>
<keyword evidence="2 3" id="KW-0413">Isomerase</keyword>
<evidence type="ECO:0000256" key="1">
    <source>
        <dbReference type="ARBA" id="ARBA00008754"/>
    </source>
</evidence>
<gene>
    <name evidence="3" type="ORF">AFM11_21720</name>
</gene>
<comment type="caution">
    <text evidence="3">The sequence shown here is derived from an EMBL/GenBank/DDBJ whole genome shotgun (WGS) entry which is preliminary data.</text>
</comment>
<protein>
    <submittedName>
        <fullName evidence="3">Ribose 5-phosphate isomerase</fullName>
    </submittedName>
</protein>
<dbReference type="SUPFAM" id="SSF89623">
    <property type="entry name" value="Ribose/Galactose isomerase RpiB/AlsB"/>
    <property type="match status" value="1"/>
</dbReference>
<dbReference type="GO" id="GO:0016861">
    <property type="term" value="F:intramolecular oxidoreductase activity, interconverting aldoses and ketoses"/>
    <property type="evidence" value="ECO:0007669"/>
    <property type="project" value="UniProtKB-ARBA"/>
</dbReference>
<dbReference type="GO" id="GO:0005975">
    <property type="term" value="P:carbohydrate metabolic process"/>
    <property type="evidence" value="ECO:0007669"/>
    <property type="project" value="InterPro"/>
</dbReference>